<keyword evidence="7" id="KW-1185">Reference proteome</keyword>
<dbReference type="Pfam" id="PF00027">
    <property type="entry name" value="cNMP_binding"/>
    <property type="match status" value="1"/>
</dbReference>
<dbReference type="PANTHER" id="PTHR43080">
    <property type="entry name" value="CBS DOMAIN-CONTAINING PROTEIN CBSX3, MITOCHONDRIAL"/>
    <property type="match status" value="1"/>
</dbReference>
<dbReference type="Pfam" id="PF03445">
    <property type="entry name" value="DUF294"/>
    <property type="match status" value="1"/>
</dbReference>
<comment type="caution">
    <text evidence="6">The sequence shown here is derived from an EMBL/GenBank/DDBJ whole genome shotgun (WGS) entry which is preliminary data.</text>
</comment>
<protein>
    <submittedName>
        <fullName evidence="6">Cyclic nucleotide-binding/CBS domain-containing protein</fullName>
    </submittedName>
</protein>
<dbReference type="OrthoDB" id="9808528at2"/>
<comment type="subcellular location">
    <subcellularLocation>
        <location evidence="1">Cytoplasm</location>
    </subcellularLocation>
</comment>
<dbReference type="InterPro" id="IPR000595">
    <property type="entry name" value="cNMP-bd_dom"/>
</dbReference>
<dbReference type="SUPFAM" id="SSF54631">
    <property type="entry name" value="CBS-domain pair"/>
    <property type="match status" value="1"/>
</dbReference>
<dbReference type="InterPro" id="IPR014710">
    <property type="entry name" value="RmlC-like_jellyroll"/>
</dbReference>
<dbReference type="SMART" id="SM00100">
    <property type="entry name" value="cNMP"/>
    <property type="match status" value="1"/>
</dbReference>
<evidence type="ECO:0000256" key="2">
    <source>
        <dbReference type="ARBA" id="ARBA00023122"/>
    </source>
</evidence>
<gene>
    <name evidence="6" type="ORF">FU658_08425</name>
</gene>
<dbReference type="EMBL" id="VRTS01000005">
    <property type="protein sequence ID" value="TXK62260.1"/>
    <property type="molecule type" value="Genomic_DNA"/>
</dbReference>
<dbReference type="InterPro" id="IPR000644">
    <property type="entry name" value="CBS_dom"/>
</dbReference>
<dbReference type="InterPro" id="IPR046342">
    <property type="entry name" value="CBS_dom_sf"/>
</dbReference>
<feature type="domain" description="CBS" evidence="5">
    <location>
        <begin position="159"/>
        <end position="221"/>
    </location>
</feature>
<name>A0A5C8KRX6_9GAMM</name>
<dbReference type="InterPro" id="IPR018490">
    <property type="entry name" value="cNMP-bd_dom_sf"/>
</dbReference>
<dbReference type="PROSITE" id="PS50042">
    <property type="entry name" value="CNMP_BINDING_3"/>
    <property type="match status" value="1"/>
</dbReference>
<dbReference type="Gene3D" id="3.10.580.10">
    <property type="entry name" value="CBS-domain"/>
    <property type="match status" value="1"/>
</dbReference>
<dbReference type="GO" id="GO:0008773">
    <property type="term" value="F:[protein-PII] uridylyltransferase activity"/>
    <property type="evidence" value="ECO:0007669"/>
    <property type="project" value="InterPro"/>
</dbReference>
<evidence type="ECO:0000256" key="1">
    <source>
        <dbReference type="ARBA" id="ARBA00004496"/>
    </source>
</evidence>
<dbReference type="InterPro" id="IPR051257">
    <property type="entry name" value="Diverse_CBS-Domain"/>
</dbReference>
<evidence type="ECO:0000256" key="3">
    <source>
        <dbReference type="PROSITE-ProRule" id="PRU00703"/>
    </source>
</evidence>
<feature type="domain" description="CBS" evidence="5">
    <location>
        <begin position="227"/>
        <end position="285"/>
    </location>
</feature>
<accession>A0A5C8KRX6</accession>
<dbReference type="InterPro" id="IPR005105">
    <property type="entry name" value="GlnD_Uridyltrans_N"/>
</dbReference>
<proteinExistence type="predicted"/>
<sequence>MADFPTMDTAAGLDLDSPPFDLLDEAARDRLQSAVDFGFFPAGTRLIEQGRPSEHAFVVLKGRVDASDERDGASHRFADYGPGDVFGAFAVIMGRARHTYTSAEDTLCHLIPAGLFQKLIAENPRFAAFFHEGLSVKRKLLAEQQSGSELTRLMLTRVMDAQLAPAVEVPASTGIADAAERLKLDKVDCLVVAAGHGQPRGIVTRTDLLEAVALSGLGLDTPVGDLASRPLVAVRSEDVLFQALVTMTEKHIERVAVLDGERVLGTLGMAEVLAHYASNSHLISLRLARAESLEDIAEAASRMTALVRTLHAQGARMSYLMEMVSALNSRIMGQIFQTLVPAEYRDKVCLLVMGSEGRREQILKTDQDNALVLADDLDWPGLDEAMDRFSEALGKVGYPPCPGKVMVNNPYWRMSQTQWRKRIDTWRKDSGGQTVLDLSIALDARPIAGNTALFEPVKEAMMALGGDLVLMRFMAEGALGFGTPLTLFGKVRTEEGRTDLKKGGVFPLVHGVRTLALTHGIRRSSTFDRLAALGEGEVLSAEMTRDVTQALAVFQRLRLAQQLADDEAGLTPGNTVDVRGMRKLDRELLRDALRVVNGFKDTLRQRFQISG</sequence>
<dbReference type="Gene3D" id="2.60.120.10">
    <property type="entry name" value="Jelly Rolls"/>
    <property type="match status" value="1"/>
</dbReference>
<dbReference type="Proteomes" id="UP000321248">
    <property type="component" value="Unassembled WGS sequence"/>
</dbReference>
<evidence type="ECO:0000313" key="6">
    <source>
        <dbReference type="EMBL" id="TXK62260.1"/>
    </source>
</evidence>
<dbReference type="AlphaFoldDB" id="A0A5C8KRX6"/>
<dbReference type="Pfam" id="PF10335">
    <property type="entry name" value="DUF294_C"/>
    <property type="match status" value="1"/>
</dbReference>
<feature type="domain" description="Cyclic nucleotide-binding" evidence="4">
    <location>
        <begin position="19"/>
        <end position="120"/>
    </location>
</feature>
<dbReference type="RefSeq" id="WP_147891679.1">
    <property type="nucleotide sequence ID" value="NZ_VRTS01000005.1"/>
</dbReference>
<dbReference type="Pfam" id="PF00571">
    <property type="entry name" value="CBS"/>
    <property type="match status" value="2"/>
</dbReference>
<reference evidence="6 7" key="1">
    <citation type="submission" date="2019-08" db="EMBL/GenBank/DDBJ databases">
        <authorList>
            <person name="Karlyshev A.V."/>
        </authorList>
    </citation>
    <scope>NUCLEOTIDE SEQUENCE [LARGE SCALE GENOMIC DNA]</scope>
    <source>
        <strain evidence="6 7">Alg18-2.2</strain>
    </source>
</reference>
<evidence type="ECO:0000259" key="5">
    <source>
        <dbReference type="PROSITE" id="PS51371"/>
    </source>
</evidence>
<dbReference type="CDD" id="cd05401">
    <property type="entry name" value="NT_GlnE_GlnD_like"/>
    <property type="match status" value="1"/>
</dbReference>
<evidence type="ECO:0000313" key="7">
    <source>
        <dbReference type="Proteomes" id="UP000321248"/>
    </source>
</evidence>
<dbReference type="PROSITE" id="PS51371">
    <property type="entry name" value="CBS"/>
    <property type="match status" value="2"/>
</dbReference>
<keyword evidence="2 3" id="KW-0129">CBS domain</keyword>
<organism evidence="6 7">
    <name type="scientific">Alkalisalibacterium limincola</name>
    <dbReference type="NCBI Taxonomy" id="2699169"/>
    <lineage>
        <taxon>Bacteria</taxon>
        <taxon>Pseudomonadati</taxon>
        <taxon>Pseudomonadota</taxon>
        <taxon>Gammaproteobacteria</taxon>
        <taxon>Lysobacterales</taxon>
        <taxon>Lysobacteraceae</taxon>
        <taxon>Alkalisalibacterium</taxon>
    </lineage>
</organism>
<dbReference type="SUPFAM" id="SSF51206">
    <property type="entry name" value="cAMP-binding domain-like"/>
    <property type="match status" value="1"/>
</dbReference>
<dbReference type="PANTHER" id="PTHR43080:SF2">
    <property type="entry name" value="CBS DOMAIN-CONTAINING PROTEIN"/>
    <property type="match status" value="1"/>
</dbReference>
<dbReference type="SMART" id="SM00116">
    <property type="entry name" value="CBS"/>
    <property type="match status" value="2"/>
</dbReference>
<dbReference type="CDD" id="cd00038">
    <property type="entry name" value="CAP_ED"/>
    <property type="match status" value="1"/>
</dbReference>
<dbReference type="GO" id="GO:0005737">
    <property type="term" value="C:cytoplasm"/>
    <property type="evidence" value="ECO:0007669"/>
    <property type="project" value="UniProtKB-SubCell"/>
</dbReference>
<evidence type="ECO:0000259" key="4">
    <source>
        <dbReference type="PROSITE" id="PS50042"/>
    </source>
</evidence>
<dbReference type="InterPro" id="IPR018821">
    <property type="entry name" value="DUF294_put_nucleoTrafse_sb-bd"/>
</dbReference>